<accession>A0A840MHH9</accession>
<dbReference type="InterPro" id="IPR016181">
    <property type="entry name" value="Acyl_CoA_acyltransferase"/>
</dbReference>
<protein>
    <submittedName>
        <fullName evidence="4">N-acetylglutamate synthase-like GNAT family acetyltransferase</fullName>
    </submittedName>
</protein>
<dbReference type="SUPFAM" id="SSF55729">
    <property type="entry name" value="Acyl-CoA N-acyltransferases (Nat)"/>
    <property type="match status" value="1"/>
</dbReference>
<organism evidence="4 5">
    <name type="scientific">Chitinivorax tropicus</name>
    <dbReference type="NCBI Taxonomy" id="714531"/>
    <lineage>
        <taxon>Bacteria</taxon>
        <taxon>Pseudomonadati</taxon>
        <taxon>Pseudomonadota</taxon>
        <taxon>Betaproteobacteria</taxon>
        <taxon>Chitinivorax</taxon>
    </lineage>
</organism>
<evidence type="ECO:0000259" key="3">
    <source>
        <dbReference type="PROSITE" id="PS51186"/>
    </source>
</evidence>
<dbReference type="Proteomes" id="UP000575898">
    <property type="component" value="Unassembled WGS sequence"/>
</dbReference>
<evidence type="ECO:0000313" key="5">
    <source>
        <dbReference type="Proteomes" id="UP000575898"/>
    </source>
</evidence>
<evidence type="ECO:0000313" key="4">
    <source>
        <dbReference type="EMBL" id="MBB5017840.1"/>
    </source>
</evidence>
<dbReference type="InterPro" id="IPR000182">
    <property type="entry name" value="GNAT_dom"/>
</dbReference>
<dbReference type="PANTHER" id="PTHR43877">
    <property type="entry name" value="AMINOALKYLPHOSPHONATE N-ACETYLTRANSFERASE-RELATED-RELATED"/>
    <property type="match status" value="1"/>
</dbReference>
<sequence length="160" mass="17654">MTLLFRRATPADADALAGLYQQLAASPQIQVCPQHLARLAADTQQTLLVAELSGKVIGTAHIHYCQDAMFGQQPFAVIENLVVDITHRSQGVGRQLMQTIEAHCVARDCSKMLLSSGQQRTAAHALFRAVGLDPTSKYAFVKYRRHMQARNTTEYPPHGQ</sequence>
<feature type="domain" description="N-acetyltransferase" evidence="3">
    <location>
        <begin position="3"/>
        <end position="154"/>
    </location>
</feature>
<dbReference type="Gene3D" id="3.40.630.30">
    <property type="match status" value="1"/>
</dbReference>
<evidence type="ECO:0000256" key="1">
    <source>
        <dbReference type="ARBA" id="ARBA00022679"/>
    </source>
</evidence>
<name>A0A840MHH9_9PROT</name>
<dbReference type="PROSITE" id="PS51186">
    <property type="entry name" value="GNAT"/>
    <property type="match status" value="1"/>
</dbReference>
<reference evidence="4 5" key="1">
    <citation type="submission" date="2020-08" db="EMBL/GenBank/DDBJ databases">
        <title>Genomic Encyclopedia of Type Strains, Phase IV (KMG-IV): sequencing the most valuable type-strain genomes for metagenomic binning, comparative biology and taxonomic classification.</title>
        <authorList>
            <person name="Goeker M."/>
        </authorList>
    </citation>
    <scope>NUCLEOTIDE SEQUENCE [LARGE SCALE GENOMIC DNA]</scope>
    <source>
        <strain evidence="4 5">DSM 27165</strain>
    </source>
</reference>
<dbReference type="EMBL" id="JACHHY010000005">
    <property type="protein sequence ID" value="MBB5017840.1"/>
    <property type="molecule type" value="Genomic_DNA"/>
</dbReference>
<dbReference type="InterPro" id="IPR050832">
    <property type="entry name" value="Bact_Acetyltransf"/>
</dbReference>
<comment type="caution">
    <text evidence="4">The sequence shown here is derived from an EMBL/GenBank/DDBJ whole genome shotgun (WGS) entry which is preliminary data.</text>
</comment>
<proteinExistence type="predicted"/>
<evidence type="ECO:0000256" key="2">
    <source>
        <dbReference type="ARBA" id="ARBA00023315"/>
    </source>
</evidence>
<dbReference type="AlphaFoldDB" id="A0A840MHH9"/>
<dbReference type="Pfam" id="PF00583">
    <property type="entry name" value="Acetyltransf_1"/>
    <property type="match status" value="1"/>
</dbReference>
<gene>
    <name evidence="4" type="ORF">HNQ59_001110</name>
</gene>
<keyword evidence="2" id="KW-0012">Acyltransferase</keyword>
<keyword evidence="5" id="KW-1185">Reference proteome</keyword>
<dbReference type="CDD" id="cd04301">
    <property type="entry name" value="NAT_SF"/>
    <property type="match status" value="1"/>
</dbReference>
<keyword evidence="1 4" id="KW-0808">Transferase</keyword>
<dbReference type="RefSeq" id="WP_184036221.1">
    <property type="nucleotide sequence ID" value="NZ_JACHHY010000005.1"/>
</dbReference>
<dbReference type="GO" id="GO:0016747">
    <property type="term" value="F:acyltransferase activity, transferring groups other than amino-acyl groups"/>
    <property type="evidence" value="ECO:0007669"/>
    <property type="project" value="InterPro"/>
</dbReference>